<evidence type="ECO:0000256" key="3">
    <source>
        <dbReference type="ARBA" id="ARBA00023002"/>
    </source>
</evidence>
<comment type="caution">
    <text evidence="4">The sequence shown here is derived from an EMBL/GenBank/DDBJ whole genome shotgun (WGS) entry which is preliminary data.</text>
</comment>
<dbReference type="PANTHER" id="PTHR42901:SF1">
    <property type="entry name" value="ALCOHOL DEHYDROGENASE"/>
    <property type="match status" value="1"/>
</dbReference>
<evidence type="ECO:0000313" key="4">
    <source>
        <dbReference type="EMBL" id="KAK5049465.1"/>
    </source>
</evidence>
<accession>A0AAV9N4I7</accession>
<evidence type="ECO:0000256" key="1">
    <source>
        <dbReference type="ARBA" id="ARBA00006484"/>
    </source>
</evidence>
<sequence>MADFVTNHLKPYDTLTSRLASQPLKGKSVLITGASRGVGEFITHAIAAAGATKIGLLGRDVKRVEAAKEKFAAQYSATKFLSYAVDIIDEDAVTAVFKDFGVPDVLINNAGVFPDDGPFIKQDLKSWWAGFATNILGTATVTQKYLQAKGPGAPGIVLNCSTMAAHFRIPLPGWSGYTSSKLGSARIFEHLRFEHPEVRFINIHPGKVDTDGYTKSGAPDLEDGMTDGALSGQFFAWAATDDAAFLSGRFVWAEWDIAELEAKKDEIIEKDLLLVTIDGFNKGF</sequence>
<keyword evidence="3" id="KW-0560">Oxidoreductase</keyword>
<dbReference type="Gene3D" id="3.40.50.720">
    <property type="entry name" value="NAD(P)-binding Rossmann-like Domain"/>
    <property type="match status" value="1"/>
</dbReference>
<keyword evidence="2" id="KW-0521">NADP</keyword>
<dbReference type="InterPro" id="IPR036291">
    <property type="entry name" value="NAD(P)-bd_dom_sf"/>
</dbReference>
<dbReference type="RefSeq" id="XP_064704510.1">
    <property type="nucleotide sequence ID" value="XM_064847971.1"/>
</dbReference>
<evidence type="ECO:0000256" key="2">
    <source>
        <dbReference type="ARBA" id="ARBA00022857"/>
    </source>
</evidence>
<dbReference type="GO" id="GO:0016491">
    <property type="term" value="F:oxidoreductase activity"/>
    <property type="evidence" value="ECO:0007669"/>
    <property type="project" value="UniProtKB-KW"/>
</dbReference>
<gene>
    <name evidence="4" type="ORF">LTR84_004394</name>
</gene>
<dbReference type="SUPFAM" id="SSF51735">
    <property type="entry name" value="NAD(P)-binding Rossmann-fold domains"/>
    <property type="match status" value="1"/>
</dbReference>
<dbReference type="Pfam" id="PF00106">
    <property type="entry name" value="adh_short"/>
    <property type="match status" value="1"/>
</dbReference>
<organism evidence="4 5">
    <name type="scientific">Exophiala bonariae</name>
    <dbReference type="NCBI Taxonomy" id="1690606"/>
    <lineage>
        <taxon>Eukaryota</taxon>
        <taxon>Fungi</taxon>
        <taxon>Dikarya</taxon>
        <taxon>Ascomycota</taxon>
        <taxon>Pezizomycotina</taxon>
        <taxon>Eurotiomycetes</taxon>
        <taxon>Chaetothyriomycetidae</taxon>
        <taxon>Chaetothyriales</taxon>
        <taxon>Herpotrichiellaceae</taxon>
        <taxon>Exophiala</taxon>
    </lineage>
</organism>
<dbReference type="PROSITE" id="PS00061">
    <property type="entry name" value="ADH_SHORT"/>
    <property type="match status" value="1"/>
</dbReference>
<dbReference type="Proteomes" id="UP001358417">
    <property type="component" value="Unassembled WGS sequence"/>
</dbReference>
<dbReference type="InterPro" id="IPR002347">
    <property type="entry name" value="SDR_fam"/>
</dbReference>
<protein>
    <submittedName>
        <fullName evidence="4">Uncharacterized protein</fullName>
    </submittedName>
</protein>
<dbReference type="PANTHER" id="PTHR42901">
    <property type="entry name" value="ALCOHOL DEHYDROGENASE"/>
    <property type="match status" value="1"/>
</dbReference>
<dbReference type="InterPro" id="IPR020904">
    <property type="entry name" value="Sc_DH/Rdtase_CS"/>
</dbReference>
<dbReference type="CDD" id="cd05233">
    <property type="entry name" value="SDR_c"/>
    <property type="match status" value="1"/>
</dbReference>
<keyword evidence="5" id="KW-1185">Reference proteome</keyword>
<name>A0AAV9N4I7_9EURO</name>
<dbReference type="GeneID" id="89972572"/>
<dbReference type="AlphaFoldDB" id="A0AAV9N4I7"/>
<comment type="similarity">
    <text evidence="1">Belongs to the short-chain dehydrogenases/reductases (SDR) family.</text>
</comment>
<proteinExistence type="inferred from homology"/>
<reference evidence="4 5" key="1">
    <citation type="submission" date="2023-08" db="EMBL/GenBank/DDBJ databases">
        <title>Black Yeasts Isolated from many extreme environments.</title>
        <authorList>
            <person name="Coleine C."/>
            <person name="Stajich J.E."/>
            <person name="Selbmann L."/>
        </authorList>
    </citation>
    <scope>NUCLEOTIDE SEQUENCE [LARGE SCALE GENOMIC DNA]</scope>
    <source>
        <strain evidence="4 5">CCFEE 5792</strain>
    </source>
</reference>
<evidence type="ECO:0000313" key="5">
    <source>
        <dbReference type="Proteomes" id="UP001358417"/>
    </source>
</evidence>
<dbReference type="PRINTS" id="PR00081">
    <property type="entry name" value="GDHRDH"/>
</dbReference>
<dbReference type="EMBL" id="JAVRRD010000019">
    <property type="protein sequence ID" value="KAK5049465.1"/>
    <property type="molecule type" value="Genomic_DNA"/>
</dbReference>